<evidence type="ECO:0000313" key="3">
    <source>
        <dbReference type="EMBL" id="WQG91559.1"/>
    </source>
</evidence>
<accession>A0A1K1MMK9</accession>
<dbReference type="EMBL" id="FPIZ01000002">
    <property type="protein sequence ID" value="SFW24392.1"/>
    <property type="molecule type" value="Genomic_DNA"/>
</dbReference>
<evidence type="ECO:0000313" key="2">
    <source>
        <dbReference type="EMBL" id="SFW24392.1"/>
    </source>
</evidence>
<organism evidence="2 4">
    <name type="scientific">Chitinophaga sancti</name>
    <dbReference type="NCBI Taxonomy" id="1004"/>
    <lineage>
        <taxon>Bacteria</taxon>
        <taxon>Pseudomonadati</taxon>
        <taxon>Bacteroidota</taxon>
        <taxon>Chitinophagia</taxon>
        <taxon>Chitinophagales</taxon>
        <taxon>Chitinophagaceae</taxon>
        <taxon>Chitinophaga</taxon>
    </lineage>
</organism>
<dbReference type="Proteomes" id="UP000183788">
    <property type="component" value="Unassembled WGS sequence"/>
</dbReference>
<sequence>MKTLFLIIVLTMLGAAFVVTYLVNKEQRSMNRLGGTFIKLIQKFDSWQMMR</sequence>
<dbReference type="STRING" id="1004.SAMN05661012_00711"/>
<name>A0A1K1MMK9_9BACT</name>
<dbReference type="EMBL" id="CP140154">
    <property type="protein sequence ID" value="WQG91559.1"/>
    <property type="molecule type" value="Genomic_DNA"/>
</dbReference>
<proteinExistence type="predicted"/>
<keyword evidence="1" id="KW-1133">Transmembrane helix</keyword>
<evidence type="ECO:0000313" key="5">
    <source>
        <dbReference type="Proteomes" id="UP001326715"/>
    </source>
</evidence>
<reference evidence="2 4" key="1">
    <citation type="submission" date="2016-11" db="EMBL/GenBank/DDBJ databases">
        <authorList>
            <person name="Jaros S."/>
            <person name="Januszkiewicz K."/>
            <person name="Wedrychowicz H."/>
        </authorList>
    </citation>
    <scope>NUCLEOTIDE SEQUENCE [LARGE SCALE GENOMIC DNA]</scope>
    <source>
        <strain evidence="2 4">DSM 784</strain>
    </source>
</reference>
<feature type="transmembrane region" description="Helical" evidence="1">
    <location>
        <begin position="6"/>
        <end position="23"/>
    </location>
</feature>
<evidence type="ECO:0000313" key="4">
    <source>
        <dbReference type="Proteomes" id="UP000183788"/>
    </source>
</evidence>
<protein>
    <submittedName>
        <fullName evidence="2">Uncharacterized protein</fullName>
    </submittedName>
</protein>
<evidence type="ECO:0000256" key="1">
    <source>
        <dbReference type="SAM" id="Phobius"/>
    </source>
</evidence>
<keyword evidence="1" id="KW-0472">Membrane</keyword>
<dbReference type="AlphaFoldDB" id="A0A1K1MMK9"/>
<keyword evidence="1" id="KW-0812">Transmembrane</keyword>
<dbReference type="RefSeq" id="WP_177318535.1">
    <property type="nucleotide sequence ID" value="NZ_CBHWAX010000034.1"/>
</dbReference>
<dbReference type="Proteomes" id="UP001326715">
    <property type="component" value="Chromosome"/>
</dbReference>
<gene>
    <name evidence="2" type="ORF">SAMN05661012_00711</name>
    <name evidence="3" type="ORF">SR876_08600</name>
</gene>
<reference evidence="3 5" key="2">
    <citation type="submission" date="2023-11" db="EMBL/GenBank/DDBJ databases">
        <title>MicrobeMod: A computational toolkit for identifying prokaryotic methylation and restriction-modification with nanopore sequencing.</title>
        <authorList>
            <person name="Crits-Christoph A."/>
            <person name="Kang S.C."/>
            <person name="Lee H."/>
            <person name="Ostrov N."/>
        </authorList>
    </citation>
    <scope>NUCLEOTIDE SEQUENCE [LARGE SCALE GENOMIC DNA]</scope>
    <source>
        <strain evidence="3 5">ATCC 23090</strain>
    </source>
</reference>
<keyword evidence="5" id="KW-1185">Reference proteome</keyword>